<comment type="similarity">
    <text evidence="1">Belongs to the bacterial histone-like protein family.</text>
</comment>
<dbReference type="InterPro" id="IPR000119">
    <property type="entry name" value="Hist_DNA-bd"/>
</dbReference>
<protein>
    <submittedName>
        <fullName evidence="3">DNA-binding protein</fullName>
    </submittedName>
</protein>
<proteinExistence type="inferred from homology"/>
<name>A0A2C9CVS7_9RHOB</name>
<dbReference type="InterPro" id="IPR010992">
    <property type="entry name" value="IHF-like_DNA-bd_dom_sf"/>
</dbReference>
<evidence type="ECO:0000256" key="1">
    <source>
        <dbReference type="ARBA" id="ARBA00010529"/>
    </source>
</evidence>
<sequence>MTDSDEVHDATADETTVDVGLPMLRKREIVAHVADQTGQSKADVRRTLDSALGFMRQGLLDGNELHYPTLGKVKIKYPNREGAKPMFRVIPAKETSEAFQDDSSED</sequence>
<dbReference type="Gene3D" id="4.10.520.10">
    <property type="entry name" value="IHF-like DNA-binding proteins"/>
    <property type="match status" value="1"/>
</dbReference>
<organism evidence="3 4">
    <name type="scientific">Pontivivens marinum</name>
    <dbReference type="NCBI Taxonomy" id="1690039"/>
    <lineage>
        <taxon>Bacteria</taxon>
        <taxon>Pseudomonadati</taxon>
        <taxon>Pseudomonadota</taxon>
        <taxon>Alphaproteobacteria</taxon>
        <taxon>Rhodobacterales</taxon>
        <taxon>Paracoccaceae</taxon>
        <taxon>Pontivivens</taxon>
    </lineage>
</organism>
<dbReference type="GO" id="GO:0030527">
    <property type="term" value="F:structural constituent of chromatin"/>
    <property type="evidence" value="ECO:0007669"/>
    <property type="project" value="InterPro"/>
</dbReference>
<evidence type="ECO:0000256" key="2">
    <source>
        <dbReference type="ARBA" id="ARBA00023125"/>
    </source>
</evidence>
<dbReference type="Proteomes" id="UP000220034">
    <property type="component" value="Unassembled WGS sequence"/>
</dbReference>
<dbReference type="RefSeq" id="WP_180956041.1">
    <property type="nucleotide sequence ID" value="NZ_OCTN01000010.1"/>
</dbReference>
<dbReference type="AlphaFoldDB" id="A0A2C9CVS7"/>
<dbReference type="GO" id="GO:0003677">
    <property type="term" value="F:DNA binding"/>
    <property type="evidence" value="ECO:0007669"/>
    <property type="project" value="UniProtKB-KW"/>
</dbReference>
<evidence type="ECO:0000313" key="3">
    <source>
        <dbReference type="EMBL" id="SOH95377.1"/>
    </source>
</evidence>
<dbReference type="EMBL" id="OCTN01000010">
    <property type="protein sequence ID" value="SOH95377.1"/>
    <property type="molecule type" value="Genomic_DNA"/>
</dbReference>
<keyword evidence="4" id="KW-1185">Reference proteome</keyword>
<dbReference type="SUPFAM" id="SSF47729">
    <property type="entry name" value="IHF-like DNA-binding proteins"/>
    <property type="match status" value="1"/>
</dbReference>
<keyword evidence="2 3" id="KW-0238">DNA-binding</keyword>
<gene>
    <name evidence="3" type="ORF">SAMN06273572_11048</name>
</gene>
<reference evidence="4" key="1">
    <citation type="submission" date="2017-09" db="EMBL/GenBank/DDBJ databases">
        <authorList>
            <person name="Varghese N."/>
            <person name="Submissions S."/>
        </authorList>
    </citation>
    <scope>NUCLEOTIDE SEQUENCE [LARGE SCALE GENOMIC DNA]</scope>
    <source>
        <strain evidence="4">C7</strain>
    </source>
</reference>
<accession>A0A2C9CVS7</accession>
<dbReference type="Pfam" id="PF00216">
    <property type="entry name" value="Bac_DNA_binding"/>
    <property type="match status" value="1"/>
</dbReference>
<evidence type="ECO:0000313" key="4">
    <source>
        <dbReference type="Proteomes" id="UP000220034"/>
    </source>
</evidence>